<keyword evidence="4" id="KW-0732">Signal</keyword>
<feature type="domain" description="CUB" evidence="5">
    <location>
        <begin position="99"/>
        <end position="155"/>
    </location>
</feature>
<dbReference type="PANTHER" id="PTHR24251">
    <property type="entry name" value="OVOCHYMASE-RELATED"/>
    <property type="match status" value="1"/>
</dbReference>
<keyword evidence="2" id="KW-1015">Disulfide bond</keyword>
<accession>A0A8S3RC69</accession>
<evidence type="ECO:0000313" key="6">
    <source>
        <dbReference type="EMBL" id="CAG2206980.1"/>
    </source>
</evidence>
<dbReference type="OrthoDB" id="6083567at2759"/>
<dbReference type="Pfam" id="PF00431">
    <property type="entry name" value="CUB"/>
    <property type="match status" value="1"/>
</dbReference>
<dbReference type="Proteomes" id="UP000683360">
    <property type="component" value="Unassembled WGS sequence"/>
</dbReference>
<dbReference type="CDD" id="cd00041">
    <property type="entry name" value="CUB"/>
    <property type="match status" value="1"/>
</dbReference>
<organism evidence="6 7">
    <name type="scientific">Mytilus edulis</name>
    <name type="common">Blue mussel</name>
    <dbReference type="NCBI Taxonomy" id="6550"/>
    <lineage>
        <taxon>Eukaryota</taxon>
        <taxon>Metazoa</taxon>
        <taxon>Spiralia</taxon>
        <taxon>Lophotrochozoa</taxon>
        <taxon>Mollusca</taxon>
        <taxon>Bivalvia</taxon>
        <taxon>Autobranchia</taxon>
        <taxon>Pteriomorphia</taxon>
        <taxon>Mytilida</taxon>
        <taxon>Mytiloidea</taxon>
        <taxon>Mytilidae</taxon>
        <taxon>Mytilinae</taxon>
        <taxon>Mytilus</taxon>
    </lineage>
</organism>
<evidence type="ECO:0000256" key="3">
    <source>
        <dbReference type="PROSITE-ProRule" id="PRU00059"/>
    </source>
</evidence>
<evidence type="ECO:0000256" key="1">
    <source>
        <dbReference type="ARBA" id="ARBA00022737"/>
    </source>
</evidence>
<dbReference type="PROSITE" id="PS01180">
    <property type="entry name" value="CUB"/>
    <property type="match status" value="1"/>
</dbReference>
<keyword evidence="1" id="KW-0677">Repeat</keyword>
<evidence type="ECO:0000256" key="4">
    <source>
        <dbReference type="SAM" id="SignalP"/>
    </source>
</evidence>
<evidence type="ECO:0000256" key="2">
    <source>
        <dbReference type="ARBA" id="ARBA00023157"/>
    </source>
</evidence>
<dbReference type="InterPro" id="IPR000859">
    <property type="entry name" value="CUB_dom"/>
</dbReference>
<name>A0A8S3RC69_MYTED</name>
<comment type="caution">
    <text evidence="6">The sequence shown here is derived from an EMBL/GenBank/DDBJ whole genome shotgun (WGS) entry which is preliminary data.</text>
</comment>
<comment type="caution">
    <text evidence="3">Lacks conserved residue(s) required for the propagation of feature annotation.</text>
</comment>
<dbReference type="SUPFAM" id="SSF49854">
    <property type="entry name" value="Spermadhesin, CUB domain"/>
    <property type="match status" value="1"/>
</dbReference>
<reference evidence="6" key="1">
    <citation type="submission" date="2021-03" db="EMBL/GenBank/DDBJ databases">
        <authorList>
            <person name="Bekaert M."/>
        </authorList>
    </citation>
    <scope>NUCLEOTIDE SEQUENCE</scope>
</reference>
<dbReference type="Gene3D" id="2.60.120.290">
    <property type="entry name" value="Spermadhesin, CUB domain"/>
    <property type="match status" value="1"/>
</dbReference>
<dbReference type="InterPro" id="IPR035914">
    <property type="entry name" value="Sperma_CUB_dom_sf"/>
</dbReference>
<gene>
    <name evidence="6" type="ORF">MEDL_21266</name>
</gene>
<keyword evidence="7" id="KW-1185">Reference proteome</keyword>
<evidence type="ECO:0000313" key="7">
    <source>
        <dbReference type="Proteomes" id="UP000683360"/>
    </source>
</evidence>
<feature type="chain" id="PRO_5035760928" evidence="4">
    <location>
        <begin position="20"/>
        <end position="155"/>
    </location>
</feature>
<evidence type="ECO:0000259" key="5">
    <source>
        <dbReference type="PROSITE" id="PS01180"/>
    </source>
</evidence>
<proteinExistence type="predicted"/>
<dbReference type="EMBL" id="CAJPWZ010001066">
    <property type="protein sequence ID" value="CAG2206980.1"/>
    <property type="molecule type" value="Genomic_DNA"/>
</dbReference>
<protein>
    <submittedName>
        <fullName evidence="6">CUBN</fullName>
    </submittedName>
</protein>
<dbReference type="AlphaFoldDB" id="A0A8S3RC69"/>
<feature type="signal peptide" evidence="4">
    <location>
        <begin position="1"/>
        <end position="19"/>
    </location>
</feature>
<sequence length="155" mass="17187">MKVVYVFFIVCAAAVRVNQVKNTRQCKAGDGICKLTCAVDEEDTGSCCRPSYRCCQPPKCNDDTDCNCKPVCDSETETEDEEGLCCESMKCCKTCNATCGGIFGGTVGSFTSPYYPSKYCNNHYCHYTITVEEGSKVKLNFTYFNTEQGQDYVMV</sequence>